<dbReference type="AlphaFoldDB" id="A0A2S2D0A3"/>
<accession>A0A2S2D0A3</accession>
<dbReference type="CDD" id="cd06433">
    <property type="entry name" value="GT_2_WfgS_like"/>
    <property type="match status" value="1"/>
</dbReference>
<dbReference type="Gene3D" id="3.90.550.10">
    <property type="entry name" value="Spore Coat Polysaccharide Biosynthesis Protein SpsA, Chain A"/>
    <property type="match status" value="1"/>
</dbReference>
<evidence type="ECO:0000313" key="3">
    <source>
        <dbReference type="Proteomes" id="UP000245629"/>
    </source>
</evidence>
<name>A0A2S2D0A3_9PROT</name>
<dbReference type="InterPro" id="IPR001173">
    <property type="entry name" value="Glyco_trans_2-like"/>
</dbReference>
<dbReference type="InterPro" id="IPR050834">
    <property type="entry name" value="Glycosyltransf_2"/>
</dbReference>
<keyword evidence="2" id="KW-0614">Plasmid</keyword>
<dbReference type="Pfam" id="PF00535">
    <property type="entry name" value="Glycos_transf_2"/>
    <property type="match status" value="1"/>
</dbReference>
<dbReference type="PANTHER" id="PTHR43685">
    <property type="entry name" value="GLYCOSYLTRANSFERASE"/>
    <property type="match status" value="1"/>
</dbReference>
<dbReference type="Proteomes" id="UP000245629">
    <property type="component" value="Plasmid unnamed4"/>
</dbReference>
<dbReference type="KEGG" id="azz:DEW08_29715"/>
<reference evidence="3" key="1">
    <citation type="submission" date="2018-05" db="EMBL/GenBank/DDBJ databases">
        <title>Azospirillum thermophila sp. nov., a novel isolated from hot spring.</title>
        <authorList>
            <person name="Zhao Z."/>
        </authorList>
    </citation>
    <scope>NUCLEOTIDE SEQUENCE [LARGE SCALE GENOMIC DNA]</scope>
    <source>
        <strain evidence="3">CFH 70021</strain>
        <plasmid evidence="3">unnamed4</plasmid>
    </source>
</reference>
<sequence length="512" mass="56061">MLDEVVQADALRRICEEEIALDDEEIAREAIPFPSRIPRDRPRFALSVDHLSGPTALPQPPQPRRRPPVQAAVWPWWRRLPILRHLLDGVPASARVAAERLAALVHKAAGSKTVRIIGQGQEAEALRLAVAALGTEAVRLDPGYGQDAPWIAEGFLRRPRPGSFLDWFRMAVPDGLRATGLIVVLDPGAVTETLSVLAGHGVSVPGIVVPLSATTDLPDAAPFGAGFGLIAPAAPRHAPFPLRKAEHPRISLVTVSYNQAGFLEACLDSVLSQGYPNLEYIVIDGGSTDGSVKILERYRPHLSTLVIEPDDGQSDALNKGFRRTTGDILNWLCSDDLAEPGSFARIAETYVEHAPDLVVGGCVRIGETRAEELFRHHCALPFGGPTPLSGLDLMKFTRSWHTGNYFFQPEVFFSRRIWELSGGWLKPHLFYAMDYEMWLRMGLAGATAYHIPDMLACSRVHASQKTQANKLYMHQIKQIMEEYRDMAVAVQAALGQASAARPADGAPQISLT</sequence>
<protein>
    <recommendedName>
        <fullName evidence="1">Glycosyltransferase 2-like domain-containing protein</fullName>
    </recommendedName>
</protein>
<dbReference type="PANTHER" id="PTHR43685:SF2">
    <property type="entry name" value="GLYCOSYLTRANSFERASE 2-LIKE DOMAIN-CONTAINING PROTEIN"/>
    <property type="match status" value="1"/>
</dbReference>
<proteinExistence type="predicted"/>
<dbReference type="SUPFAM" id="SSF53448">
    <property type="entry name" value="Nucleotide-diphospho-sugar transferases"/>
    <property type="match status" value="1"/>
</dbReference>
<evidence type="ECO:0000259" key="1">
    <source>
        <dbReference type="Pfam" id="PF00535"/>
    </source>
</evidence>
<feature type="domain" description="Glycosyltransferase 2-like" evidence="1">
    <location>
        <begin position="251"/>
        <end position="372"/>
    </location>
</feature>
<dbReference type="InterPro" id="IPR029044">
    <property type="entry name" value="Nucleotide-diphossugar_trans"/>
</dbReference>
<geneLocation type="plasmid" evidence="2 3">
    <name>unnamed4</name>
</geneLocation>
<evidence type="ECO:0000313" key="2">
    <source>
        <dbReference type="EMBL" id="AWK90193.1"/>
    </source>
</evidence>
<keyword evidence="3" id="KW-1185">Reference proteome</keyword>
<organism evidence="2 3">
    <name type="scientific">Azospirillum thermophilum</name>
    <dbReference type="NCBI Taxonomy" id="2202148"/>
    <lineage>
        <taxon>Bacteria</taxon>
        <taxon>Pseudomonadati</taxon>
        <taxon>Pseudomonadota</taxon>
        <taxon>Alphaproteobacteria</taxon>
        <taxon>Rhodospirillales</taxon>
        <taxon>Azospirillaceae</taxon>
        <taxon>Azospirillum</taxon>
    </lineage>
</organism>
<dbReference type="EMBL" id="CP029359">
    <property type="protein sequence ID" value="AWK90193.1"/>
    <property type="molecule type" value="Genomic_DNA"/>
</dbReference>
<gene>
    <name evidence="2" type="ORF">DEW08_29715</name>
</gene>